<accession>M0MAK9</accession>
<dbReference type="PATRIC" id="fig|1132509.6.peg.282"/>
<organism evidence="1 2">
    <name type="scientific">Halococcus hamelinensis 100A6</name>
    <dbReference type="NCBI Taxonomy" id="1132509"/>
    <lineage>
        <taxon>Archaea</taxon>
        <taxon>Methanobacteriati</taxon>
        <taxon>Methanobacteriota</taxon>
        <taxon>Stenosarchaea group</taxon>
        <taxon>Halobacteria</taxon>
        <taxon>Halobacteriales</taxon>
        <taxon>Halococcaceae</taxon>
        <taxon>Halococcus</taxon>
    </lineage>
</organism>
<dbReference type="RefSeq" id="WP_007690042.1">
    <property type="nucleotide sequence ID" value="NZ_AOMB01000005.1"/>
</dbReference>
<protein>
    <submittedName>
        <fullName evidence="1">Uncharacterized protein</fullName>
    </submittedName>
</protein>
<reference evidence="1 2" key="1">
    <citation type="journal article" date="2014" name="PLoS Genet.">
        <title>Phylogenetically driven sequencing of extremely halophilic archaea reveals strategies for static and dynamic osmo-response.</title>
        <authorList>
            <person name="Becker E.A."/>
            <person name="Seitzer P.M."/>
            <person name="Tritt A."/>
            <person name="Larsen D."/>
            <person name="Krusor M."/>
            <person name="Yao A.I."/>
            <person name="Wu D."/>
            <person name="Madern D."/>
            <person name="Eisen J.A."/>
            <person name="Darling A.E."/>
            <person name="Facciotti M.T."/>
        </authorList>
    </citation>
    <scope>NUCLEOTIDE SEQUENCE [LARGE SCALE GENOMIC DNA]</scope>
    <source>
        <strain evidence="1 2">100A6</strain>
    </source>
</reference>
<keyword evidence="2" id="KW-1185">Reference proteome</keyword>
<comment type="caution">
    <text evidence="1">The sequence shown here is derived from an EMBL/GenBank/DDBJ whole genome shotgun (WGS) entry which is preliminary data.</text>
</comment>
<sequence>MSFFDTALRRSTDSSLLKEQVYTACRQFYEERGESPPEEHEIVDEFMDSDMYYDPGTQRIDGEVVDTYSHVTFTDEGERLLGSSTVHNIEAEEVEEELLHS</sequence>
<dbReference type="AlphaFoldDB" id="M0MAK9"/>
<name>M0MAK9_9EURY</name>
<evidence type="ECO:0000313" key="1">
    <source>
        <dbReference type="EMBL" id="EMA41425.1"/>
    </source>
</evidence>
<proteinExistence type="predicted"/>
<evidence type="ECO:0000313" key="2">
    <source>
        <dbReference type="Proteomes" id="UP000011566"/>
    </source>
</evidence>
<gene>
    <name evidence="1" type="ORF">C447_01185</name>
</gene>
<dbReference type="EMBL" id="AOMB01000005">
    <property type="protein sequence ID" value="EMA41425.1"/>
    <property type="molecule type" value="Genomic_DNA"/>
</dbReference>
<dbReference type="Proteomes" id="UP000011566">
    <property type="component" value="Unassembled WGS sequence"/>
</dbReference>